<keyword evidence="1" id="KW-0560">Oxidoreductase</keyword>
<dbReference type="SUPFAM" id="SSF51735">
    <property type="entry name" value="NAD(P)-binding Rossmann-fold domains"/>
    <property type="match status" value="1"/>
</dbReference>
<protein>
    <submittedName>
        <fullName evidence="4">D-2-hydroxyacid dehydrogenase</fullName>
    </submittedName>
</protein>
<dbReference type="Pfam" id="PF02826">
    <property type="entry name" value="2-Hacid_dh_C"/>
    <property type="match status" value="1"/>
</dbReference>
<dbReference type="PANTHER" id="PTHR43333">
    <property type="entry name" value="2-HACID_DH_C DOMAIN-CONTAINING PROTEIN"/>
    <property type="match status" value="1"/>
</dbReference>
<dbReference type="EMBL" id="JAAGNC010000095">
    <property type="protein sequence ID" value="NEC57967.1"/>
    <property type="molecule type" value="Genomic_DNA"/>
</dbReference>
<keyword evidence="5" id="KW-1185">Reference proteome</keyword>
<accession>A0ABX0BQR3</accession>
<dbReference type="RefSeq" id="WP_067581925.1">
    <property type="nucleotide sequence ID" value="NZ_JAAGNC010000095.1"/>
</dbReference>
<evidence type="ECO:0000259" key="3">
    <source>
        <dbReference type="Pfam" id="PF02826"/>
    </source>
</evidence>
<dbReference type="Gene3D" id="3.40.50.720">
    <property type="entry name" value="NAD(P)-binding Rossmann-like Domain"/>
    <property type="match status" value="2"/>
</dbReference>
<evidence type="ECO:0000313" key="5">
    <source>
        <dbReference type="Proteomes" id="UP000470404"/>
    </source>
</evidence>
<comment type="caution">
    <text evidence="4">The sequence shown here is derived from an EMBL/GenBank/DDBJ whole genome shotgun (WGS) entry which is preliminary data.</text>
</comment>
<evidence type="ECO:0000256" key="2">
    <source>
        <dbReference type="ARBA" id="ARBA00023027"/>
    </source>
</evidence>
<gene>
    <name evidence="4" type="ORF">G3I59_20770</name>
</gene>
<name>A0ABX0BQR3_9PSEU</name>
<keyword evidence="2" id="KW-0520">NAD</keyword>
<evidence type="ECO:0000313" key="4">
    <source>
        <dbReference type="EMBL" id="NEC57967.1"/>
    </source>
</evidence>
<feature type="domain" description="D-isomer specific 2-hydroxyacid dehydrogenase NAD-binding" evidence="3">
    <location>
        <begin position="151"/>
        <end position="321"/>
    </location>
</feature>
<dbReference type="Proteomes" id="UP000470404">
    <property type="component" value="Unassembled WGS sequence"/>
</dbReference>
<organism evidence="4 5">
    <name type="scientific">Amycolatopsis rubida</name>
    <dbReference type="NCBI Taxonomy" id="112413"/>
    <lineage>
        <taxon>Bacteria</taxon>
        <taxon>Bacillati</taxon>
        <taxon>Actinomycetota</taxon>
        <taxon>Actinomycetes</taxon>
        <taxon>Pseudonocardiales</taxon>
        <taxon>Pseudonocardiaceae</taxon>
        <taxon>Amycolatopsis</taxon>
    </lineage>
</organism>
<proteinExistence type="predicted"/>
<sequence>MVEFRHPHVVPLLSADGPIHVLVAGVPYSYSKPFPDGTWLTERHREAIQSVSPRINLMHMSRDELASGAEPAFPPEVILTETTGTASEWDDSEWLRFLVRGRDIQRLQGPKLRWLQSCSHGIEKVAPILAPHVTMVRAVDIHSAGLAESVLAAMLLHAKRLLERVENQRAHRWDMIEYGELHGKTAVVLGAGSLGNGFAKLARAFGMRVAGVRRNLEPHPLYDEMHGGGLEDLLPRADYLIAALPKTPETLDLVTAKQLALLPPHAFVANIGRGEVLNEADLAAALREGVIAGAYLDVFVQEPLGEDSELWDTPNLLITPHDAHFSASVGDRNVDLLCENLRHYLAGEPLRGVPDFEAGY</sequence>
<dbReference type="InterPro" id="IPR036291">
    <property type="entry name" value="NAD(P)-bd_dom_sf"/>
</dbReference>
<dbReference type="InterPro" id="IPR006140">
    <property type="entry name" value="D-isomer_DH_NAD-bd"/>
</dbReference>
<dbReference type="PANTHER" id="PTHR43333:SF1">
    <property type="entry name" value="D-ISOMER SPECIFIC 2-HYDROXYACID DEHYDROGENASE NAD-BINDING DOMAIN-CONTAINING PROTEIN"/>
    <property type="match status" value="1"/>
</dbReference>
<evidence type="ECO:0000256" key="1">
    <source>
        <dbReference type="ARBA" id="ARBA00023002"/>
    </source>
</evidence>
<reference evidence="4 5" key="1">
    <citation type="submission" date="2020-01" db="EMBL/GenBank/DDBJ databases">
        <title>Insect and environment-associated Actinomycetes.</title>
        <authorList>
            <person name="Currrie C."/>
            <person name="Chevrette M."/>
            <person name="Carlson C."/>
            <person name="Stubbendieck R."/>
            <person name="Wendt-Pienkowski E."/>
        </authorList>
    </citation>
    <scope>NUCLEOTIDE SEQUENCE [LARGE SCALE GENOMIC DNA]</scope>
    <source>
        <strain evidence="4 5">SID8386</strain>
    </source>
</reference>
<dbReference type="CDD" id="cd05300">
    <property type="entry name" value="2-Hacid_dh_1"/>
    <property type="match status" value="1"/>
</dbReference>